<evidence type="ECO:0000256" key="1">
    <source>
        <dbReference type="SAM" id="MobiDB-lite"/>
    </source>
</evidence>
<keyword evidence="3" id="KW-1185">Reference proteome</keyword>
<dbReference type="EMBL" id="JAPNOA010000019">
    <property type="protein sequence ID" value="MCY0964823.1"/>
    <property type="molecule type" value="Genomic_DNA"/>
</dbReference>
<comment type="caution">
    <text evidence="2">The sequence shown here is derived from an EMBL/GenBank/DDBJ whole genome shotgun (WGS) entry which is preliminary data.</text>
</comment>
<proteinExistence type="predicted"/>
<accession>A0A9X3IT48</accession>
<dbReference type="AlphaFoldDB" id="A0A9X3IT48"/>
<dbReference type="Proteomes" id="UP001150830">
    <property type="component" value="Unassembled WGS sequence"/>
</dbReference>
<keyword evidence="2" id="KW-0347">Helicase</keyword>
<dbReference type="RefSeq" id="WP_283173040.1">
    <property type="nucleotide sequence ID" value="NZ_JAPNOA010000019.1"/>
</dbReference>
<dbReference type="GO" id="GO:0004386">
    <property type="term" value="F:helicase activity"/>
    <property type="evidence" value="ECO:0007669"/>
    <property type="project" value="UniProtKB-KW"/>
</dbReference>
<organism evidence="2 3">
    <name type="scientific">Parathalassolituus penaei</name>
    <dbReference type="NCBI Taxonomy" id="2997323"/>
    <lineage>
        <taxon>Bacteria</taxon>
        <taxon>Pseudomonadati</taxon>
        <taxon>Pseudomonadota</taxon>
        <taxon>Gammaproteobacteria</taxon>
        <taxon>Oceanospirillales</taxon>
        <taxon>Oceanospirillaceae</taxon>
        <taxon>Parathalassolituus</taxon>
    </lineage>
</organism>
<evidence type="ECO:0000313" key="3">
    <source>
        <dbReference type="Proteomes" id="UP001150830"/>
    </source>
</evidence>
<name>A0A9X3IT48_9GAMM</name>
<sequence length="233" mass="26554">MDKQLLERVTQPLGHPSTSSSTTTGDTPGVNEPRRDYETGTGPSPQQRDAINQIFALLRYNYHNQFTKAFPDLEAVKTGKRLWLNLLAEYPADVLLKAAERAVKECTWLPNVHEIIVRCDLASSLGVPDSWNAYLEACRAPTPKREQRWSHPIVYLAGKASDWFFLANNIEEVAYPVYERNYAILLRRLLAGEALDLPMEKGLPDHVEHPLPRQEQQQRLRDLIADFDHPGRS</sequence>
<gene>
    <name evidence="2" type="ORF">OUO13_06465</name>
</gene>
<feature type="region of interest" description="Disordered" evidence="1">
    <location>
        <begin position="1"/>
        <end position="48"/>
    </location>
</feature>
<protein>
    <submittedName>
        <fullName evidence="2">Replicative helicase loader/inhibitor</fullName>
    </submittedName>
</protein>
<keyword evidence="2" id="KW-0547">Nucleotide-binding</keyword>
<reference evidence="2" key="1">
    <citation type="submission" date="2022-11" db="EMBL/GenBank/DDBJ databases">
        <title>Parathalassolutuus dongxingensis gen. nov., sp. nov., a novel member of family Oceanospirillaceae isolated from a coastal shrimp pond in Guangxi, China.</title>
        <authorList>
            <person name="Chen H."/>
        </authorList>
    </citation>
    <scope>NUCLEOTIDE SEQUENCE</scope>
    <source>
        <strain evidence="2">G-43</strain>
    </source>
</reference>
<evidence type="ECO:0000313" key="2">
    <source>
        <dbReference type="EMBL" id="MCY0964823.1"/>
    </source>
</evidence>
<keyword evidence="2" id="KW-0378">Hydrolase</keyword>
<keyword evidence="2" id="KW-0067">ATP-binding</keyword>